<dbReference type="GO" id="GO:0030313">
    <property type="term" value="C:cell envelope"/>
    <property type="evidence" value="ECO:0007669"/>
    <property type="project" value="UniProtKB-SubCell"/>
</dbReference>
<keyword evidence="5" id="KW-0732">Signal</keyword>
<name>A0A4Y1WVM1_9BACT</name>
<evidence type="ECO:0000256" key="3">
    <source>
        <dbReference type="ARBA" id="ARBA00023157"/>
    </source>
</evidence>
<dbReference type="Proteomes" id="UP000318946">
    <property type="component" value="Chromosome"/>
</dbReference>
<comment type="subcellular location">
    <subcellularLocation>
        <location evidence="1">Cell envelope</location>
    </subcellularLocation>
</comment>
<evidence type="ECO:0000256" key="1">
    <source>
        <dbReference type="ARBA" id="ARBA00004196"/>
    </source>
</evidence>
<dbReference type="InterPro" id="IPR036249">
    <property type="entry name" value="Thioredoxin-like_sf"/>
</dbReference>
<evidence type="ECO:0000313" key="8">
    <source>
        <dbReference type="Proteomes" id="UP000318946"/>
    </source>
</evidence>
<dbReference type="PANTHER" id="PTHR42852:SF6">
    <property type="entry name" value="THIOL:DISULFIDE INTERCHANGE PROTEIN DSBE"/>
    <property type="match status" value="1"/>
</dbReference>
<accession>A0A4Y1WVM1</accession>
<proteinExistence type="predicted"/>
<evidence type="ECO:0000256" key="2">
    <source>
        <dbReference type="ARBA" id="ARBA00022748"/>
    </source>
</evidence>
<reference evidence="8" key="1">
    <citation type="submission" date="2019-06" db="EMBL/GenBank/DDBJ databases">
        <title>Alistipes onderdonkii subsp. vulgaris subsp. nov., Alistipes dispar sp. nov. and Alistipes communis sp. nov., isolated from human faeces, and creation of Alistipes onderdonkii subsp. onderdonkii subsp. nov.</title>
        <authorList>
            <person name="Sakamoto M."/>
            <person name="Ikeyama N."/>
            <person name="Ogata Y."/>
            <person name="Suda W."/>
            <person name="Iino T."/>
            <person name="Hattori M."/>
            <person name="Ohkuma M."/>
        </authorList>
    </citation>
    <scope>NUCLEOTIDE SEQUENCE [LARGE SCALE GENOMIC DNA]</scope>
    <source>
        <strain evidence="8">5CBH24</strain>
    </source>
</reference>
<gene>
    <name evidence="7" type="ORF">A5CBH24_15990</name>
</gene>
<keyword evidence="2" id="KW-0201">Cytochrome c-type biogenesis</keyword>
<dbReference type="SUPFAM" id="SSF52833">
    <property type="entry name" value="Thioredoxin-like"/>
    <property type="match status" value="1"/>
</dbReference>
<dbReference type="GO" id="GO:0017004">
    <property type="term" value="P:cytochrome complex assembly"/>
    <property type="evidence" value="ECO:0007669"/>
    <property type="project" value="UniProtKB-KW"/>
</dbReference>
<dbReference type="InterPro" id="IPR050553">
    <property type="entry name" value="Thioredoxin_ResA/DsbE_sf"/>
</dbReference>
<dbReference type="CDD" id="cd02966">
    <property type="entry name" value="TlpA_like_family"/>
    <property type="match status" value="1"/>
</dbReference>
<keyword evidence="3" id="KW-1015">Disulfide bond</keyword>
<keyword evidence="4" id="KW-0676">Redox-active center</keyword>
<keyword evidence="8" id="KW-1185">Reference proteome</keyword>
<dbReference type="InterPro" id="IPR013766">
    <property type="entry name" value="Thioredoxin_domain"/>
</dbReference>
<feature type="chain" id="PRO_5021433488" description="Thioredoxin domain-containing protein" evidence="5">
    <location>
        <begin position="23"/>
        <end position="484"/>
    </location>
</feature>
<evidence type="ECO:0000256" key="4">
    <source>
        <dbReference type="ARBA" id="ARBA00023284"/>
    </source>
</evidence>
<protein>
    <recommendedName>
        <fullName evidence="6">Thioredoxin domain-containing protein</fullName>
    </recommendedName>
</protein>
<dbReference type="PANTHER" id="PTHR42852">
    <property type="entry name" value="THIOL:DISULFIDE INTERCHANGE PROTEIN DSBE"/>
    <property type="match status" value="1"/>
</dbReference>
<feature type="signal peptide" evidence="5">
    <location>
        <begin position="1"/>
        <end position="22"/>
    </location>
</feature>
<dbReference type="PROSITE" id="PS51352">
    <property type="entry name" value="THIOREDOXIN_2"/>
    <property type="match status" value="1"/>
</dbReference>
<evidence type="ECO:0000313" key="7">
    <source>
        <dbReference type="EMBL" id="BBL04286.1"/>
    </source>
</evidence>
<sequence length="484" mass="52487">MKPIPICRVLAALLLLPLFACGPDGVVPRRTVIAGRVVDLAGGASGAVLFNTEDPFALKSRMAARVSPEANDFHFVFRTAYTTGMTGVYGDFFDLIVSPGDSVYVTIDAGRMRAGDPDAIRFSGDHARTNNALASVAGLKRRLCEQAPAVEGDPQEYLASYRRYRQAVADSLSARRLPAEVREAVARDIDMVQIWNHDLDPAAWRAIFTDPMFDIFDLERNMVSVINYSAGISYYLGAICPDEIEAVRSGAAPAEALAAVAARLDADPQIGRGLRDYLLYGCMEGMRANGAVPAERMAGLFLDPAYAARVRERAAERPAFSTVPLSGVLRCDAAGRIDTLPDCELLSTLAARHPGKALYVDFCSTWCGPCRSELKTAMPILREHYAGSDEVRFVTLCLQSRRKAWIEFLDEFGLTGLGENYFLPDAASSLTLAEYDLSGFPTYMLIAPDGRLATCDAPRPSQFEAATEAIDALLAGKGVRSGEK</sequence>
<dbReference type="KEGG" id="acou:A5CBH24_15990"/>
<dbReference type="AlphaFoldDB" id="A0A4Y1WVM1"/>
<evidence type="ECO:0000259" key="6">
    <source>
        <dbReference type="PROSITE" id="PS51352"/>
    </source>
</evidence>
<feature type="domain" description="Thioredoxin" evidence="6">
    <location>
        <begin position="311"/>
        <end position="475"/>
    </location>
</feature>
<dbReference type="GeneID" id="78342316"/>
<dbReference type="Gene3D" id="3.40.30.10">
    <property type="entry name" value="Glutaredoxin"/>
    <property type="match status" value="1"/>
</dbReference>
<organism evidence="7 8">
    <name type="scientific">Alistipes communis</name>
    <dbReference type="NCBI Taxonomy" id="2585118"/>
    <lineage>
        <taxon>Bacteria</taxon>
        <taxon>Pseudomonadati</taxon>
        <taxon>Bacteroidota</taxon>
        <taxon>Bacteroidia</taxon>
        <taxon>Bacteroidales</taxon>
        <taxon>Rikenellaceae</taxon>
        <taxon>Alistipes</taxon>
    </lineage>
</organism>
<dbReference type="EMBL" id="AP019735">
    <property type="protein sequence ID" value="BBL04286.1"/>
    <property type="molecule type" value="Genomic_DNA"/>
</dbReference>
<dbReference type="RefSeq" id="WP_141412779.1">
    <property type="nucleotide sequence ID" value="NZ_AP019735.1"/>
</dbReference>
<dbReference type="OrthoDB" id="736810at2"/>
<evidence type="ECO:0000256" key="5">
    <source>
        <dbReference type="SAM" id="SignalP"/>
    </source>
</evidence>